<dbReference type="AlphaFoldDB" id="A0A2H6K705"/>
<evidence type="ECO:0000313" key="2">
    <source>
        <dbReference type="EMBL" id="GBE58776.1"/>
    </source>
</evidence>
<dbReference type="RefSeq" id="XP_028865019.1">
    <property type="nucleotide sequence ID" value="XM_029009186.1"/>
</dbReference>
<organism evidence="2 3">
    <name type="scientific">Babesia ovata</name>
    <dbReference type="NCBI Taxonomy" id="189622"/>
    <lineage>
        <taxon>Eukaryota</taxon>
        <taxon>Sar</taxon>
        <taxon>Alveolata</taxon>
        <taxon>Apicomplexa</taxon>
        <taxon>Aconoidasida</taxon>
        <taxon>Piroplasmida</taxon>
        <taxon>Babesiidae</taxon>
        <taxon>Babesia</taxon>
    </lineage>
</organism>
<accession>A0A2H6K705</accession>
<keyword evidence="3" id="KW-1185">Reference proteome</keyword>
<evidence type="ECO:0000313" key="3">
    <source>
        <dbReference type="Proteomes" id="UP000236319"/>
    </source>
</evidence>
<protein>
    <recommendedName>
        <fullName evidence="1">Serine aminopeptidase S33 domain-containing protein</fullName>
    </recommendedName>
</protein>
<comment type="caution">
    <text evidence="2">The sequence shown here is derived from an EMBL/GenBank/DDBJ whole genome shotgun (WGS) entry which is preliminary data.</text>
</comment>
<dbReference type="Gene3D" id="3.40.50.1820">
    <property type="entry name" value="alpha/beta hydrolase"/>
    <property type="match status" value="1"/>
</dbReference>
<dbReference type="InterPro" id="IPR022742">
    <property type="entry name" value="Hydrolase_4"/>
</dbReference>
<dbReference type="GeneID" id="39872546"/>
<dbReference type="InterPro" id="IPR029058">
    <property type="entry name" value="AB_hydrolase_fold"/>
</dbReference>
<sequence>MAAEQMSRYNSRQMSRRRCRLLCLYGCLHACRLRDLVISNVAFKPPTRRGYAIDKYGTFLLKKGHGPPTAVTSTLGLYGIDLFHTFLRGPRNQRLSVVVMRHRPRSGDEEEDEEPRVREDRELIVFSHGNSTDIGYMFTAYVNICKVHDVDLLAYDYSGYGLSDGAPGEKAVYENIQTVYEYARQELKVQPEHIVLYGNSLGSAPSSYIASMPEKYPIGGLILEAPLSSAIRLQVGNVAHTPKFDAFTNVEYLKTKDLYPTLIIHGTSDAVIPVQQARELAYIVEVRHAELMQKQDEQVTDLTESDDAGRLSSTEYGKRGYIDLTRTPEDYLRTWWVPGAGHNNIQVDNMTTYNRNLDIFFKICRKWRKDKNLKIQR</sequence>
<dbReference type="PANTHER" id="PTHR12277">
    <property type="entry name" value="ALPHA/BETA HYDROLASE DOMAIN-CONTAINING PROTEIN"/>
    <property type="match status" value="1"/>
</dbReference>
<dbReference type="PANTHER" id="PTHR12277:SF81">
    <property type="entry name" value="PROTEIN ABHD13"/>
    <property type="match status" value="1"/>
</dbReference>
<dbReference type="EMBL" id="BDSA01000001">
    <property type="protein sequence ID" value="GBE58776.1"/>
    <property type="molecule type" value="Genomic_DNA"/>
</dbReference>
<dbReference type="VEuPathDB" id="PiroplasmaDB:BOVATA_002690"/>
<evidence type="ECO:0000259" key="1">
    <source>
        <dbReference type="Pfam" id="PF12146"/>
    </source>
</evidence>
<reference evidence="2 3" key="1">
    <citation type="journal article" date="2017" name="BMC Genomics">
        <title>Whole-genome assembly of Babesia ovata and comparative genomics between closely related pathogens.</title>
        <authorList>
            <person name="Yamagishi J."/>
            <person name="Asada M."/>
            <person name="Hakimi H."/>
            <person name="Tanaka T.Q."/>
            <person name="Sugimoto C."/>
            <person name="Kawazu S."/>
        </authorList>
    </citation>
    <scope>NUCLEOTIDE SEQUENCE [LARGE SCALE GENOMIC DNA]</scope>
    <source>
        <strain evidence="2 3">Miyake</strain>
    </source>
</reference>
<dbReference type="Proteomes" id="UP000236319">
    <property type="component" value="Unassembled WGS sequence"/>
</dbReference>
<gene>
    <name evidence="2" type="ORF">BOVATA_002690</name>
</gene>
<dbReference type="Pfam" id="PF12146">
    <property type="entry name" value="Hydrolase_4"/>
    <property type="match status" value="1"/>
</dbReference>
<feature type="domain" description="Serine aminopeptidase S33" evidence="1">
    <location>
        <begin position="120"/>
        <end position="228"/>
    </location>
</feature>
<dbReference type="SUPFAM" id="SSF53474">
    <property type="entry name" value="alpha/beta-Hydrolases"/>
    <property type="match status" value="1"/>
</dbReference>
<name>A0A2H6K705_9APIC</name>
<proteinExistence type="predicted"/>
<dbReference type="OrthoDB" id="446723at2759"/>